<evidence type="ECO:0000313" key="3">
    <source>
        <dbReference type="Proteomes" id="UP000008022"/>
    </source>
</evidence>
<sequence length="89" mass="10256">MVRLEFKLQEKVTFRQVLQSFRWLIGVVLPQDIRIKWRPRLGKRLDSRKNIALKGRKTSPENNGGRREDDGGGGFGGELGIDDDDARKY</sequence>
<dbReference type="EnsemblPlants" id="ORUFI09G09640.1">
    <property type="protein sequence ID" value="ORUFI09G09640.1"/>
    <property type="gene ID" value="ORUFI09G09640"/>
</dbReference>
<dbReference type="Proteomes" id="UP000008022">
    <property type="component" value="Unassembled WGS sequence"/>
</dbReference>
<proteinExistence type="predicted"/>
<name>A0A0E0QQX6_ORYRU</name>
<protein>
    <submittedName>
        <fullName evidence="2">Uncharacterized protein</fullName>
    </submittedName>
</protein>
<organism evidence="2 3">
    <name type="scientific">Oryza rufipogon</name>
    <name type="common">Brownbeard rice</name>
    <name type="synonym">Asian wild rice</name>
    <dbReference type="NCBI Taxonomy" id="4529"/>
    <lineage>
        <taxon>Eukaryota</taxon>
        <taxon>Viridiplantae</taxon>
        <taxon>Streptophyta</taxon>
        <taxon>Embryophyta</taxon>
        <taxon>Tracheophyta</taxon>
        <taxon>Spermatophyta</taxon>
        <taxon>Magnoliopsida</taxon>
        <taxon>Liliopsida</taxon>
        <taxon>Poales</taxon>
        <taxon>Poaceae</taxon>
        <taxon>BOP clade</taxon>
        <taxon>Oryzoideae</taxon>
        <taxon>Oryzeae</taxon>
        <taxon>Oryzinae</taxon>
        <taxon>Oryza</taxon>
    </lineage>
</organism>
<dbReference type="AlphaFoldDB" id="A0A0E0QQX6"/>
<keyword evidence="3" id="KW-1185">Reference proteome</keyword>
<dbReference type="Gramene" id="ORUFI09G09640.1">
    <property type="protein sequence ID" value="ORUFI09G09640.1"/>
    <property type="gene ID" value="ORUFI09G09640"/>
</dbReference>
<evidence type="ECO:0000313" key="2">
    <source>
        <dbReference type="EnsemblPlants" id="ORUFI09G09640.1"/>
    </source>
</evidence>
<reference evidence="3" key="1">
    <citation type="submission" date="2013-06" db="EMBL/GenBank/DDBJ databases">
        <authorList>
            <person name="Zhao Q."/>
        </authorList>
    </citation>
    <scope>NUCLEOTIDE SEQUENCE</scope>
    <source>
        <strain evidence="3">cv. W1943</strain>
    </source>
</reference>
<feature type="region of interest" description="Disordered" evidence="1">
    <location>
        <begin position="48"/>
        <end position="89"/>
    </location>
</feature>
<dbReference type="HOGENOM" id="CLU_2458351_0_0_1"/>
<accession>A0A0E0QQX6</accession>
<reference evidence="2" key="2">
    <citation type="submission" date="2015-06" db="UniProtKB">
        <authorList>
            <consortium name="EnsemblPlants"/>
        </authorList>
    </citation>
    <scope>IDENTIFICATION</scope>
</reference>
<evidence type="ECO:0000256" key="1">
    <source>
        <dbReference type="SAM" id="MobiDB-lite"/>
    </source>
</evidence>
<feature type="compositionally biased region" description="Acidic residues" evidence="1">
    <location>
        <begin position="80"/>
        <end position="89"/>
    </location>
</feature>